<evidence type="ECO:0000256" key="1">
    <source>
        <dbReference type="SAM" id="MobiDB-lite"/>
    </source>
</evidence>
<feature type="compositionally biased region" description="Basic and acidic residues" evidence="1">
    <location>
        <begin position="635"/>
        <end position="658"/>
    </location>
</feature>
<feature type="compositionally biased region" description="Basic and acidic residues" evidence="1">
    <location>
        <begin position="282"/>
        <end position="303"/>
    </location>
</feature>
<feature type="region of interest" description="Disordered" evidence="1">
    <location>
        <begin position="1057"/>
        <end position="1179"/>
    </location>
</feature>
<accession>A0A9P7N948</accession>
<dbReference type="Proteomes" id="UP000748025">
    <property type="component" value="Unassembled WGS sequence"/>
</dbReference>
<dbReference type="OrthoDB" id="3440029at2759"/>
<feature type="compositionally biased region" description="Polar residues" evidence="1">
    <location>
        <begin position="132"/>
        <end position="147"/>
    </location>
</feature>
<keyword evidence="3" id="KW-1185">Reference proteome</keyword>
<feature type="region of interest" description="Disordered" evidence="1">
    <location>
        <begin position="886"/>
        <end position="923"/>
    </location>
</feature>
<sequence>MLSVTIIMLGMEIDALFQAQYAFPAGPGLAINFCTLQTRNNLDRKSIPDHPIDTTNLVISKRLPHNRMEQQLPPGVMHLAAAGPHRPHPGMDRMPPPSPSSPSRVQPPHAGMVPVPGAKGGFPNTMPRLPSDPQSHATLPQTLPQNMPQTPLHQPAPPQQPVAQQTPFPRSPVEQATAQQASMSAYQCPNNHVGGAPIHPRQVQTKMPLSQVRNPCHGVEIIDLRYETMTEADARLLLSTYIIIRMQKSYNPNETDEAGNPMVPNWERITRAEQTEISQQEATRKVRDLDRRGPSVTNKKDDMPSPLQRQIEKAQERLQMSEEDDRYEYVLAQLDCKMRKIDETSPLYKMYGGRRDKDQDKDKDRGKSKGKYRETDKKKTNRKSREREKEKKGKPKESRKFERVSVTAYFRRIPRREVNAMRMFQEQQNFKCQQSAQSAQSLARYMAISQQQMSPPLDQFPPQMPVHMPQQQQQLMPVHHHLQQTNPIQPRATMQLQQQKQPGLQIMPPAQPMHTVPTGPSAQAVPQVYAAKPPLLPNPVANERNVIPGPHGIREAHAANEPRRPHGTFHSNVRPPIERPSTPRVHEERPQSPGSSYMSDEDWDSEGSECVTPESSIASSSRPKAHTRLNKSHQRRSDRQEEIRLQLPRQHDKRDRDTAVPPKPSPILPSSKPDILLLPPPIDLDTIKNEAYKRGIDDAVASLQPLVIQNQRQPLSRELSAYESRRAMQEHRLKEIGEALGRGDEIGNGRPRGYLCERDRHYDLVDDYFDHHGRQLDRRCRRHNELLEDVSDENDYEPEIRWAAAPRAQSPEDMMAFPVWLWYRESDATRGGVPWGTDLLLHPTHGCLLHRLRALKPPLVLAPAVTSTTMAGTMFQKANQAYKSAASSQHPALAKQLVPSSSPSSHSSDIRDHMRESNSTGSIAASAAAAAAAAATSARTSQSRAKPLDDRSVNSTPGTAGNRGHPSKISSLYSANSNSFKPEPSFIDLTSTDITPNKITEPVYFAEDDFSDDADLDLDFEAPSALPVQPKPPVAKENFPPPSTLRASQVETLIPWSSSPVSHMRPPLKQHAVSAASDMSRPPLKRDSSSEVETIDAPAPKKVKKRVLPASFHQQDSLEHQEKQVTCGLSRVEPSTPAQKSRGFWDSSASAIKEQKKILKNQNNSRTTDNAGNNDSAMVPTLEKMHDLFW</sequence>
<protein>
    <submittedName>
        <fullName evidence="2">Uncharacterized protein</fullName>
    </submittedName>
</protein>
<evidence type="ECO:0000313" key="2">
    <source>
        <dbReference type="EMBL" id="KAG6003862.1"/>
    </source>
</evidence>
<gene>
    <name evidence="2" type="ORF">E4U43_000836</name>
</gene>
<comment type="caution">
    <text evidence="2">The sequence shown here is derived from an EMBL/GenBank/DDBJ whole genome shotgun (WGS) entry which is preliminary data.</text>
</comment>
<dbReference type="EMBL" id="SRPW01001257">
    <property type="protein sequence ID" value="KAG6003862.1"/>
    <property type="molecule type" value="Genomic_DNA"/>
</dbReference>
<feature type="region of interest" description="Disordered" evidence="1">
    <location>
        <begin position="558"/>
        <end position="677"/>
    </location>
</feature>
<feature type="compositionally biased region" description="Polar residues" evidence="1">
    <location>
        <begin position="1160"/>
        <end position="1176"/>
    </location>
</feature>
<proteinExistence type="predicted"/>
<feature type="compositionally biased region" description="Basic and acidic residues" evidence="1">
    <location>
        <begin position="353"/>
        <end position="401"/>
    </location>
</feature>
<evidence type="ECO:0000313" key="3">
    <source>
        <dbReference type="Proteomes" id="UP000748025"/>
    </source>
</evidence>
<feature type="region of interest" description="Disordered" evidence="1">
    <location>
        <begin position="935"/>
        <end position="975"/>
    </location>
</feature>
<feature type="region of interest" description="Disordered" evidence="1">
    <location>
        <begin position="78"/>
        <end position="183"/>
    </location>
</feature>
<feature type="compositionally biased region" description="Basic residues" evidence="1">
    <location>
        <begin position="623"/>
        <end position="634"/>
    </location>
</feature>
<feature type="compositionally biased region" description="Polar residues" evidence="1">
    <location>
        <begin position="174"/>
        <end position="183"/>
    </location>
</feature>
<feature type="compositionally biased region" description="Polar residues" evidence="1">
    <location>
        <begin position="613"/>
        <end position="622"/>
    </location>
</feature>
<reference evidence="2" key="1">
    <citation type="journal article" date="2020" name="bioRxiv">
        <title>Whole genome comparisons of ergot fungi reveals the divergence and evolution of species within the genus Claviceps are the result of varying mechanisms driving genome evolution and host range expansion.</title>
        <authorList>
            <person name="Wyka S.A."/>
            <person name="Mondo S.J."/>
            <person name="Liu M."/>
            <person name="Dettman J."/>
            <person name="Nalam V."/>
            <person name="Broders K.D."/>
        </authorList>
    </citation>
    <scope>NUCLEOTIDE SEQUENCE</scope>
    <source>
        <strain evidence="2">CCC 602</strain>
    </source>
</reference>
<feature type="region of interest" description="Disordered" evidence="1">
    <location>
        <begin position="275"/>
        <end position="308"/>
    </location>
</feature>
<feature type="compositionally biased region" description="Low complexity" evidence="1">
    <location>
        <begin position="935"/>
        <end position="945"/>
    </location>
</feature>
<name>A0A9P7N948_9HYPO</name>
<organism evidence="2 3">
    <name type="scientific">Claviceps pusilla</name>
    <dbReference type="NCBI Taxonomy" id="123648"/>
    <lineage>
        <taxon>Eukaryota</taxon>
        <taxon>Fungi</taxon>
        <taxon>Dikarya</taxon>
        <taxon>Ascomycota</taxon>
        <taxon>Pezizomycotina</taxon>
        <taxon>Sordariomycetes</taxon>
        <taxon>Hypocreomycetidae</taxon>
        <taxon>Hypocreales</taxon>
        <taxon>Clavicipitaceae</taxon>
        <taxon>Claviceps</taxon>
    </lineage>
</organism>
<feature type="region of interest" description="Disordered" evidence="1">
    <location>
        <begin position="349"/>
        <end position="401"/>
    </location>
</feature>
<dbReference type="AlphaFoldDB" id="A0A9P7N948"/>
<feature type="compositionally biased region" description="Low complexity" evidence="1">
    <location>
        <begin position="668"/>
        <end position="677"/>
    </location>
</feature>